<sequence>MDNLRHKISRKAVFVYTICLLILSPIIEAQQIGHNFLFMDCPNTTLTNTSTYAPNSTYQTNLNTLLSVLSANSNNSNGFYNFTVGSSPPDVAYGLFLCRGDFSTADCQDCVVSASKGVVERCPGSKRVSIWYDWYCMIRYSNESIFSTLDVGFRRILLNPQNVTNATLFTENLGKVMDDISTRASSDHSGKKFASAESTYSPLQPMYGLGQCTPDLSDSDCYNCLRRAIAIIPGCCNGSLGARVLFPSCYVHYETYPFYNDSVGAAPPPPSLVLPPPTTNNPSSSPGNGGISSQVIIAIVIPIGVAIMLFIAGFCFLTRRAKKKKYNSRREDTVEDDVSTLESLQYDLGTIEAATNNFSDANKIGEGGFGSVFKPGFVGRSKTGSIDQSTSKSLPSSVNEASITELDPR</sequence>
<reference evidence="1 2" key="1">
    <citation type="journal article" date="2021" name="Hortic Res">
        <title>High-quality reference genome and annotation aids understanding of berry development for evergreen blueberry (Vaccinium darrowii).</title>
        <authorList>
            <person name="Yu J."/>
            <person name="Hulse-Kemp A.M."/>
            <person name="Babiker E."/>
            <person name="Staton M."/>
        </authorList>
    </citation>
    <scope>NUCLEOTIDE SEQUENCE [LARGE SCALE GENOMIC DNA]</scope>
    <source>
        <strain evidence="2">cv. NJ 8807/NJ 8810</strain>
        <tissue evidence="1">Young leaf</tissue>
    </source>
</reference>
<keyword evidence="2" id="KW-1185">Reference proteome</keyword>
<dbReference type="Proteomes" id="UP000828048">
    <property type="component" value="Chromosome 6"/>
</dbReference>
<proteinExistence type="predicted"/>
<organism evidence="1 2">
    <name type="scientific">Vaccinium darrowii</name>
    <dbReference type="NCBI Taxonomy" id="229202"/>
    <lineage>
        <taxon>Eukaryota</taxon>
        <taxon>Viridiplantae</taxon>
        <taxon>Streptophyta</taxon>
        <taxon>Embryophyta</taxon>
        <taxon>Tracheophyta</taxon>
        <taxon>Spermatophyta</taxon>
        <taxon>Magnoliopsida</taxon>
        <taxon>eudicotyledons</taxon>
        <taxon>Gunneridae</taxon>
        <taxon>Pentapetalae</taxon>
        <taxon>asterids</taxon>
        <taxon>Ericales</taxon>
        <taxon>Ericaceae</taxon>
        <taxon>Vaccinioideae</taxon>
        <taxon>Vaccinieae</taxon>
        <taxon>Vaccinium</taxon>
    </lineage>
</organism>
<comment type="caution">
    <text evidence="1">The sequence shown here is derived from an EMBL/GenBank/DDBJ whole genome shotgun (WGS) entry which is preliminary data.</text>
</comment>
<protein>
    <submittedName>
        <fullName evidence="1">Uncharacterized protein</fullName>
    </submittedName>
</protein>
<dbReference type="EMBL" id="CM037156">
    <property type="protein sequence ID" value="KAH7837015.1"/>
    <property type="molecule type" value="Genomic_DNA"/>
</dbReference>
<name>A0ACB7X921_9ERIC</name>
<evidence type="ECO:0000313" key="2">
    <source>
        <dbReference type="Proteomes" id="UP000828048"/>
    </source>
</evidence>
<accession>A0ACB7X921</accession>
<evidence type="ECO:0000313" key="1">
    <source>
        <dbReference type="EMBL" id="KAH7837015.1"/>
    </source>
</evidence>
<gene>
    <name evidence="1" type="ORF">Vadar_008552</name>
</gene>